<accession>A0A8S5T2F2</accession>
<evidence type="ECO:0000313" key="6">
    <source>
        <dbReference type="EMBL" id="DAF57288.1"/>
    </source>
</evidence>
<organism evidence="6">
    <name type="scientific">Podoviridae sp. ctuch15</name>
    <dbReference type="NCBI Taxonomy" id="2827752"/>
    <lineage>
        <taxon>Viruses</taxon>
        <taxon>Duplodnaviria</taxon>
        <taxon>Heunggongvirae</taxon>
        <taxon>Uroviricota</taxon>
        <taxon>Caudoviricetes</taxon>
    </lineage>
</organism>
<evidence type="ECO:0000256" key="2">
    <source>
        <dbReference type="ARBA" id="ARBA00022692"/>
    </source>
</evidence>
<evidence type="ECO:0000256" key="1">
    <source>
        <dbReference type="ARBA" id="ARBA00004301"/>
    </source>
</evidence>
<keyword evidence="4 5" id="KW-0472">Membrane</keyword>
<proteinExistence type="predicted"/>
<evidence type="ECO:0000256" key="5">
    <source>
        <dbReference type="SAM" id="Phobius"/>
    </source>
</evidence>
<dbReference type="GO" id="GO:0033644">
    <property type="term" value="C:host cell membrane"/>
    <property type="evidence" value="ECO:0007669"/>
    <property type="project" value="UniProtKB-SubCell"/>
</dbReference>
<feature type="transmembrane region" description="Helical" evidence="5">
    <location>
        <begin position="20"/>
        <end position="41"/>
    </location>
</feature>
<keyword evidence="3 5" id="KW-1133">Transmembrane helix</keyword>
<keyword evidence="2 5" id="KW-0812">Transmembrane</keyword>
<evidence type="ECO:0000256" key="3">
    <source>
        <dbReference type="ARBA" id="ARBA00022989"/>
    </source>
</evidence>
<dbReference type="Pfam" id="PF05105">
    <property type="entry name" value="Phage_holin_4_1"/>
    <property type="match status" value="1"/>
</dbReference>
<comment type="subcellular location">
    <subcellularLocation>
        <location evidence="1">Host membrane</location>
        <topology evidence="1">Multi-pass membrane protein</topology>
    </subcellularLocation>
</comment>
<sequence>MDELVTRILLNVSHEHILDICNVILLVLILLVADAFLRIIAEVFQYNKDHNRKNTTKTFITTLIWYGWGQGDYIDANTGKIKRYLMSEKLRSSMLKKICIFYPAWFFLSIACVSLPDTVFIGVRGDELLANVFMWWPVASELSSIIENLREIDTYHFVRIKNMFMEINKMRK</sequence>
<reference evidence="6" key="1">
    <citation type="journal article" date="2021" name="Proc. Natl. Acad. Sci. U.S.A.">
        <title>A Catalog of Tens of Thousands of Viruses from Human Metagenomes Reveals Hidden Associations with Chronic Diseases.</title>
        <authorList>
            <person name="Tisza M.J."/>
            <person name="Buck C.B."/>
        </authorList>
    </citation>
    <scope>NUCLEOTIDE SEQUENCE</scope>
    <source>
        <strain evidence="6">Ctuch15</strain>
    </source>
</reference>
<protein>
    <submittedName>
        <fullName evidence="6">Holin</fullName>
    </submittedName>
</protein>
<dbReference type="InterPro" id="IPR006480">
    <property type="entry name" value="Phage_holin_4_1"/>
</dbReference>
<evidence type="ECO:0000256" key="4">
    <source>
        <dbReference type="ARBA" id="ARBA00023136"/>
    </source>
</evidence>
<name>A0A8S5T2F2_9CAUD</name>
<dbReference type="EMBL" id="BK032731">
    <property type="protein sequence ID" value="DAF57288.1"/>
    <property type="molecule type" value="Genomic_DNA"/>
</dbReference>
<feature type="transmembrane region" description="Helical" evidence="5">
    <location>
        <begin position="99"/>
        <end position="123"/>
    </location>
</feature>